<evidence type="ECO:0000256" key="3">
    <source>
        <dbReference type="ARBA" id="ARBA00023015"/>
    </source>
</evidence>
<dbReference type="Pfam" id="PF00172">
    <property type="entry name" value="Zn_clus"/>
    <property type="match status" value="1"/>
</dbReference>
<evidence type="ECO:0000256" key="1">
    <source>
        <dbReference type="ARBA" id="ARBA00004123"/>
    </source>
</evidence>
<evidence type="ECO:0000313" key="9">
    <source>
        <dbReference type="EMBL" id="KAJ5238609.1"/>
    </source>
</evidence>
<feature type="region of interest" description="Disordered" evidence="7">
    <location>
        <begin position="619"/>
        <end position="721"/>
    </location>
</feature>
<dbReference type="CDD" id="cd00067">
    <property type="entry name" value="GAL4"/>
    <property type="match status" value="1"/>
</dbReference>
<evidence type="ECO:0000256" key="6">
    <source>
        <dbReference type="ARBA" id="ARBA00023242"/>
    </source>
</evidence>
<dbReference type="PANTHER" id="PTHR47338:SF4">
    <property type="entry name" value="ZN(II)2CYS6 TRANSCRIPTION FACTOR (EUROFUNG)"/>
    <property type="match status" value="1"/>
</dbReference>
<gene>
    <name evidence="9" type="ORF">N7468_003228</name>
</gene>
<dbReference type="InterPro" id="IPR007219">
    <property type="entry name" value="XnlR_reg_dom"/>
</dbReference>
<dbReference type="PROSITE" id="PS50048">
    <property type="entry name" value="ZN2_CY6_FUNGAL_2"/>
    <property type="match status" value="1"/>
</dbReference>
<comment type="caution">
    <text evidence="9">The sequence shown here is derived from an EMBL/GenBank/DDBJ whole genome shotgun (WGS) entry which is preliminary data.</text>
</comment>
<sequence length="753" mass="83848">MSRPQVSIDRLTPRRATIEPREAMNCKSCRKRKIKCNRLRPSCEACKVFQCACVYDAVPKKRGPKTDVLEALLKRVDGLEKRLQDENNPISPASPADTSDEQLPPPPLARRNTVDASFNASSLRMRPLEADQPLSAGPSFGFPSTPKSSIRFAQPSQARLLSETLLNTFFARLHGKPFFILDEPSTRQRYRSNELPTLSINGYCSTGVTAEQSIRAGLDTSLHVRRMVDLDNPTIDGLQTLLLLSQAYFAYGLSKKAYMTFSNCVAMVVVLDLFREAPTKANLPPPEREMRRRLFWTVYLMDRYINCGSRRPYFVSDHSILLRLPSASLNTEGDLFRVGPNIHYSTNSRHKSPSSASLLVDITRILGTTNRYLASGGVKGDSHFPWHALSTLSKIRQELDIWAAGTQHVFGSIEALFSHSESTTLLLSKLIYHLVHCLLFRPFLPIDLVELRGTGQHQSWQIEATNLCFAHSNAIVELVELGRNSALVEWPGFVAYCICTAGTVHIHGVHYQCREGEVFSSSAEFLAREMHQLAWLQTAWAGVQHQLELLQTIYAFHTDLVRNLASRPMRFSPVFHLEDFFDRYPGLTMDGAHVLLLDVGDNMLAGSGLVDQPGQCYQKQMPLPFQNQPRHDSGPRTQSLSSAETTEAGRQQSHPRSLSLETHNAPPQSSKVQLHQSPNTSQPSPSSLSFVFAAPGSAEQSTATDSAQNTHLHPPHSFSPSAFGFSPSPFMAENSFNIAPTPPSNPQYANFPL</sequence>
<dbReference type="GO" id="GO:0008270">
    <property type="term" value="F:zinc ion binding"/>
    <property type="evidence" value="ECO:0007669"/>
    <property type="project" value="InterPro"/>
</dbReference>
<organism evidence="9 10">
    <name type="scientific">Penicillium chermesinum</name>
    <dbReference type="NCBI Taxonomy" id="63820"/>
    <lineage>
        <taxon>Eukaryota</taxon>
        <taxon>Fungi</taxon>
        <taxon>Dikarya</taxon>
        <taxon>Ascomycota</taxon>
        <taxon>Pezizomycotina</taxon>
        <taxon>Eurotiomycetes</taxon>
        <taxon>Eurotiomycetidae</taxon>
        <taxon>Eurotiales</taxon>
        <taxon>Aspergillaceae</taxon>
        <taxon>Penicillium</taxon>
    </lineage>
</organism>
<protein>
    <recommendedName>
        <fullName evidence="8">Zn(2)-C6 fungal-type domain-containing protein</fullName>
    </recommendedName>
</protein>
<comment type="subcellular location">
    <subcellularLocation>
        <location evidence="1">Nucleus</location>
    </subcellularLocation>
</comment>
<dbReference type="PANTHER" id="PTHR47338">
    <property type="entry name" value="ZN(II)2CYS6 TRANSCRIPTION FACTOR (EUROFUNG)-RELATED"/>
    <property type="match status" value="1"/>
</dbReference>
<evidence type="ECO:0000256" key="2">
    <source>
        <dbReference type="ARBA" id="ARBA00022723"/>
    </source>
</evidence>
<accession>A0A9W9P613</accession>
<keyword evidence="10" id="KW-1185">Reference proteome</keyword>
<dbReference type="EMBL" id="JAPQKS010000003">
    <property type="protein sequence ID" value="KAJ5238609.1"/>
    <property type="molecule type" value="Genomic_DNA"/>
</dbReference>
<evidence type="ECO:0000256" key="5">
    <source>
        <dbReference type="ARBA" id="ARBA00023163"/>
    </source>
</evidence>
<dbReference type="RefSeq" id="XP_058331528.1">
    <property type="nucleotide sequence ID" value="XM_058472525.1"/>
</dbReference>
<dbReference type="InterPro" id="IPR036864">
    <property type="entry name" value="Zn2-C6_fun-type_DNA-bd_sf"/>
</dbReference>
<dbReference type="Pfam" id="PF04082">
    <property type="entry name" value="Fungal_trans"/>
    <property type="match status" value="1"/>
</dbReference>
<feature type="region of interest" description="Disordered" evidence="7">
    <location>
        <begin position="80"/>
        <end position="112"/>
    </location>
</feature>
<dbReference type="GeneID" id="83199828"/>
<evidence type="ECO:0000256" key="7">
    <source>
        <dbReference type="SAM" id="MobiDB-lite"/>
    </source>
</evidence>
<dbReference type="GO" id="GO:0003677">
    <property type="term" value="F:DNA binding"/>
    <property type="evidence" value="ECO:0007669"/>
    <property type="project" value="UniProtKB-KW"/>
</dbReference>
<proteinExistence type="predicted"/>
<dbReference type="Gene3D" id="4.10.240.10">
    <property type="entry name" value="Zn(2)-C6 fungal-type DNA-binding domain"/>
    <property type="match status" value="1"/>
</dbReference>
<dbReference type="SMART" id="SM00066">
    <property type="entry name" value="GAL4"/>
    <property type="match status" value="1"/>
</dbReference>
<dbReference type="SUPFAM" id="SSF57701">
    <property type="entry name" value="Zn2/Cys6 DNA-binding domain"/>
    <property type="match status" value="1"/>
</dbReference>
<dbReference type="AlphaFoldDB" id="A0A9W9P613"/>
<keyword evidence="4" id="KW-0238">DNA-binding</keyword>
<dbReference type="CDD" id="cd12148">
    <property type="entry name" value="fungal_TF_MHR"/>
    <property type="match status" value="1"/>
</dbReference>
<dbReference type="InterPro" id="IPR050815">
    <property type="entry name" value="TF_fung"/>
</dbReference>
<evidence type="ECO:0000313" key="10">
    <source>
        <dbReference type="Proteomes" id="UP001150941"/>
    </source>
</evidence>
<feature type="domain" description="Zn(2)-C6 fungal-type" evidence="8">
    <location>
        <begin position="25"/>
        <end position="55"/>
    </location>
</feature>
<dbReference type="GO" id="GO:0006351">
    <property type="term" value="P:DNA-templated transcription"/>
    <property type="evidence" value="ECO:0007669"/>
    <property type="project" value="InterPro"/>
</dbReference>
<dbReference type="SMART" id="SM00906">
    <property type="entry name" value="Fungal_trans"/>
    <property type="match status" value="1"/>
</dbReference>
<feature type="compositionally biased region" description="Low complexity" evidence="7">
    <location>
        <begin position="677"/>
        <end position="689"/>
    </location>
</feature>
<dbReference type="InterPro" id="IPR001138">
    <property type="entry name" value="Zn2Cys6_DnaBD"/>
</dbReference>
<dbReference type="OrthoDB" id="5297881at2759"/>
<keyword evidence="5" id="KW-0804">Transcription</keyword>
<name>A0A9W9P613_9EURO</name>
<dbReference type="GO" id="GO:0005634">
    <property type="term" value="C:nucleus"/>
    <property type="evidence" value="ECO:0007669"/>
    <property type="project" value="UniProtKB-SubCell"/>
</dbReference>
<dbReference type="Proteomes" id="UP001150941">
    <property type="component" value="Unassembled WGS sequence"/>
</dbReference>
<feature type="compositionally biased region" description="Polar residues" evidence="7">
    <location>
        <begin position="635"/>
        <end position="676"/>
    </location>
</feature>
<reference evidence="9" key="2">
    <citation type="journal article" date="2023" name="IMA Fungus">
        <title>Comparative genomic study of the Penicillium genus elucidates a diverse pangenome and 15 lateral gene transfer events.</title>
        <authorList>
            <person name="Petersen C."/>
            <person name="Sorensen T."/>
            <person name="Nielsen M.R."/>
            <person name="Sondergaard T.E."/>
            <person name="Sorensen J.L."/>
            <person name="Fitzpatrick D.A."/>
            <person name="Frisvad J.C."/>
            <person name="Nielsen K.L."/>
        </authorList>
    </citation>
    <scope>NUCLEOTIDE SEQUENCE</scope>
    <source>
        <strain evidence="9">IBT 19713</strain>
    </source>
</reference>
<dbReference type="GO" id="GO:0000981">
    <property type="term" value="F:DNA-binding transcription factor activity, RNA polymerase II-specific"/>
    <property type="evidence" value="ECO:0007669"/>
    <property type="project" value="InterPro"/>
</dbReference>
<keyword evidence="2" id="KW-0479">Metal-binding</keyword>
<keyword evidence="6" id="KW-0539">Nucleus</keyword>
<reference evidence="9" key="1">
    <citation type="submission" date="2022-11" db="EMBL/GenBank/DDBJ databases">
        <authorList>
            <person name="Petersen C."/>
        </authorList>
    </citation>
    <scope>NUCLEOTIDE SEQUENCE</scope>
    <source>
        <strain evidence="9">IBT 19713</strain>
    </source>
</reference>
<feature type="compositionally biased region" description="Polar residues" evidence="7">
    <location>
        <begin position="698"/>
        <end position="711"/>
    </location>
</feature>
<keyword evidence="3" id="KW-0805">Transcription regulation</keyword>
<evidence type="ECO:0000256" key="4">
    <source>
        <dbReference type="ARBA" id="ARBA00023125"/>
    </source>
</evidence>
<evidence type="ECO:0000259" key="8">
    <source>
        <dbReference type="PROSITE" id="PS50048"/>
    </source>
</evidence>